<evidence type="ECO:0000313" key="14">
    <source>
        <dbReference type="Proteomes" id="UP000471447"/>
    </source>
</evidence>
<evidence type="ECO:0000313" key="9">
    <source>
        <dbReference type="EMBL" id="RGV06236.1"/>
    </source>
</evidence>
<reference evidence="7" key="5">
    <citation type="submission" date="2023-08" db="EMBL/GenBank/DDBJ databases">
        <title>Mucin Metabolism Genes Underlie the Key Renovations of Bacteroides xylanisolvens Genomes in Captive Great Apes.</title>
        <authorList>
            <person name="Nishida A.H."/>
        </authorList>
    </citation>
    <scope>NUCLEOTIDE SEQUENCE</scope>
    <source>
        <strain evidence="7">P13.H9</strain>
    </source>
</reference>
<proteinExistence type="predicted"/>
<evidence type="ECO:0000313" key="6">
    <source>
        <dbReference type="EMBL" id="KAB6425226.1"/>
    </source>
</evidence>
<evidence type="ECO:0000313" key="4">
    <source>
        <dbReference type="EMBL" id="KAB6147230.1"/>
    </source>
</evidence>
<dbReference type="Proteomes" id="UP000438288">
    <property type="component" value="Unassembled WGS sequence"/>
</dbReference>
<accession>A0A1Y4VPT7</accession>
<evidence type="ECO:0000256" key="1">
    <source>
        <dbReference type="SAM" id="SignalP"/>
    </source>
</evidence>
<dbReference type="EMBL" id="DYVL01000158">
    <property type="protein sequence ID" value="HJG12897.1"/>
    <property type="molecule type" value="Genomic_DNA"/>
</dbReference>
<dbReference type="EMBL" id="JAIWYE010000033">
    <property type="protein sequence ID" value="MCA4705539.1"/>
    <property type="molecule type" value="Genomic_DNA"/>
</dbReference>
<gene>
    <name evidence="9" type="ORF">DWW25_21510</name>
    <name evidence="8" type="ORF">DXD03_09445</name>
    <name evidence="4" type="ORF">GA398_12575</name>
    <name evidence="3" type="ORF">GA424_06560</name>
    <name evidence="6" type="ORF">GAZ26_07575</name>
    <name evidence="5" type="ORF">GAZ43_15465</name>
    <name evidence="2" type="ORF">K8V07_13355</name>
    <name evidence="7" type="ORF">LD004_18205</name>
</gene>
<dbReference type="Proteomes" id="UP000487596">
    <property type="component" value="Unassembled WGS sequence"/>
</dbReference>
<dbReference type="EMBL" id="QSQU01000011">
    <property type="protein sequence ID" value="RGK63535.1"/>
    <property type="molecule type" value="Genomic_DNA"/>
</dbReference>
<evidence type="ECO:0000313" key="11">
    <source>
        <dbReference type="Proteomes" id="UP000283369"/>
    </source>
</evidence>
<reference evidence="12 13" key="2">
    <citation type="journal article" date="2019" name="Nat. Med.">
        <title>A library of human gut bacterial isolates paired with longitudinal multiomics data enables mechanistic microbiome research.</title>
        <authorList>
            <person name="Poyet M."/>
            <person name="Groussin M."/>
            <person name="Gibbons S.M."/>
            <person name="Avila-Pacheco J."/>
            <person name="Jiang X."/>
            <person name="Kearney S.M."/>
            <person name="Perrotta A.R."/>
            <person name="Berdy B."/>
            <person name="Zhao S."/>
            <person name="Lieberman T.D."/>
            <person name="Swanson P.K."/>
            <person name="Smith M."/>
            <person name="Roesemann S."/>
            <person name="Alexander J.E."/>
            <person name="Rich S.A."/>
            <person name="Livny J."/>
            <person name="Vlamakis H."/>
            <person name="Clish C."/>
            <person name="Bullock K."/>
            <person name="Deik A."/>
            <person name="Scott J."/>
            <person name="Pierce K.A."/>
            <person name="Xavier R.J."/>
            <person name="Alm E.J."/>
        </authorList>
    </citation>
    <scope>NUCLEOTIDE SEQUENCE [LARGE SCALE GENOMIC DNA]</scope>
    <source>
        <strain evidence="5 13">BIOML-A16</strain>
        <strain evidence="4 12">BIOML-A58</strain>
        <strain evidence="3 15">BIOML-A62</strain>
        <strain evidence="6 14">BIOML-A7</strain>
    </source>
</reference>
<evidence type="ECO:0000313" key="8">
    <source>
        <dbReference type="EMBL" id="RGK63535.1"/>
    </source>
</evidence>
<evidence type="ECO:0000313" key="2">
    <source>
        <dbReference type="EMBL" id="HJG12897.1"/>
    </source>
</evidence>
<dbReference type="Proteomes" id="UP000471447">
    <property type="component" value="Unassembled WGS sequence"/>
</dbReference>
<reference evidence="10 11" key="1">
    <citation type="submission" date="2018-08" db="EMBL/GenBank/DDBJ databases">
        <title>A genome reference for cultivated species of the human gut microbiota.</title>
        <authorList>
            <person name="Zou Y."/>
            <person name="Xue W."/>
            <person name="Luo G."/>
        </authorList>
    </citation>
    <scope>NUCLEOTIDE SEQUENCE [LARGE SCALE GENOMIC DNA]</scope>
    <source>
        <strain evidence="9 11">AF14-7</strain>
        <strain evidence="8 10">TF10-34</strain>
    </source>
</reference>
<evidence type="ECO:0000313" key="5">
    <source>
        <dbReference type="EMBL" id="KAB6338250.1"/>
    </source>
</evidence>
<dbReference type="EMBL" id="QRYV01000069">
    <property type="protein sequence ID" value="RGV06236.1"/>
    <property type="molecule type" value="Genomic_DNA"/>
</dbReference>
<protein>
    <recommendedName>
        <fullName evidence="16">DUF4468 domain-containing protein</fullName>
    </recommendedName>
</protein>
<dbReference type="RefSeq" id="WP_049701827.1">
    <property type="nucleotide sequence ID" value="NZ_BAABZH010000001.1"/>
</dbReference>
<dbReference type="EMBL" id="WDED01000017">
    <property type="protein sequence ID" value="KAB6147230.1"/>
    <property type="molecule type" value="Genomic_DNA"/>
</dbReference>
<reference evidence="2" key="3">
    <citation type="journal article" date="2021" name="PeerJ">
        <title>Extensive microbial diversity within the chicken gut microbiome revealed by metagenomics and culture.</title>
        <authorList>
            <person name="Gilroy R."/>
            <person name="Ravi A."/>
            <person name="Getino M."/>
            <person name="Pursley I."/>
            <person name="Horton D.L."/>
            <person name="Alikhan N.F."/>
            <person name="Baker D."/>
            <person name="Gharbi K."/>
            <person name="Hall N."/>
            <person name="Watson M."/>
            <person name="Adriaenssens E.M."/>
            <person name="Foster-Nyarko E."/>
            <person name="Jarju S."/>
            <person name="Secka A."/>
            <person name="Antonio M."/>
            <person name="Oren A."/>
            <person name="Chaudhuri R.R."/>
            <person name="La Ragione R."/>
            <person name="Hildebrand F."/>
            <person name="Pallen M.J."/>
        </authorList>
    </citation>
    <scope>NUCLEOTIDE SEQUENCE</scope>
    <source>
        <strain evidence="2">CHK154-13316</strain>
    </source>
</reference>
<evidence type="ECO:0000313" key="12">
    <source>
        <dbReference type="Proteomes" id="UP000434604"/>
    </source>
</evidence>
<evidence type="ECO:0000313" key="13">
    <source>
        <dbReference type="Proteomes" id="UP000438288"/>
    </source>
</evidence>
<comment type="caution">
    <text evidence="8">The sequence shown here is derived from an EMBL/GenBank/DDBJ whole genome shotgun (WGS) entry which is preliminary data.</text>
</comment>
<keyword evidence="1" id="KW-0732">Signal</keyword>
<dbReference type="Proteomes" id="UP001198461">
    <property type="component" value="Unassembled WGS sequence"/>
</dbReference>
<dbReference type="EMBL" id="WDCG01000006">
    <property type="protein sequence ID" value="KAB6425226.1"/>
    <property type="molecule type" value="Genomic_DNA"/>
</dbReference>
<dbReference type="Proteomes" id="UP000434604">
    <property type="component" value="Unassembled WGS sequence"/>
</dbReference>
<organism evidence="8 10">
    <name type="scientific">Bacteroides xylanisolvens</name>
    <dbReference type="NCBI Taxonomy" id="371601"/>
    <lineage>
        <taxon>Bacteria</taxon>
        <taxon>Pseudomonadati</taxon>
        <taxon>Bacteroidota</taxon>
        <taxon>Bacteroidia</taxon>
        <taxon>Bacteroidales</taxon>
        <taxon>Bacteroidaceae</taxon>
        <taxon>Bacteroides</taxon>
    </lineage>
</organism>
<dbReference type="Proteomes" id="UP000261210">
    <property type="component" value="Unassembled WGS sequence"/>
</dbReference>
<sequence length="204" mass="23298">MKKTITTLLLLSCITAFSFAQSIVMTSGTIDFIKDQQVIQFTFSYDEMLVGKLTESEYVDKKSSEYNAKEEGKGDQWKAAWYGDRKERFEPKFLELFDKYMSEVGITAGTEGAQYRIEINTDFTEPGWNVGVMRQNASVDLSCKVKKIETGEQVASIRIRNASANNFWGTDFTSGYRVQETYAKAGRELAKFFIKKAKLRKIKD</sequence>
<name>A0A1Y4VPT7_9BACE</name>
<evidence type="ECO:0000313" key="7">
    <source>
        <dbReference type="EMBL" id="MCA4705539.1"/>
    </source>
</evidence>
<evidence type="ECO:0000313" key="10">
    <source>
        <dbReference type="Proteomes" id="UP000261210"/>
    </source>
</evidence>
<reference evidence="2" key="4">
    <citation type="submission" date="2021-09" db="EMBL/GenBank/DDBJ databases">
        <authorList>
            <person name="Gilroy R."/>
        </authorList>
    </citation>
    <scope>NUCLEOTIDE SEQUENCE</scope>
    <source>
        <strain evidence="2">CHK154-13316</strain>
    </source>
</reference>
<evidence type="ECO:0008006" key="16">
    <source>
        <dbReference type="Google" id="ProtNLM"/>
    </source>
</evidence>
<evidence type="ECO:0000313" key="3">
    <source>
        <dbReference type="EMBL" id="KAB6140870.1"/>
    </source>
</evidence>
<dbReference type="AlphaFoldDB" id="A0A1Y4VPT7"/>
<feature type="chain" id="PRO_5042692090" description="DUF4468 domain-containing protein" evidence="1">
    <location>
        <begin position="21"/>
        <end position="204"/>
    </location>
</feature>
<dbReference type="EMBL" id="WDCP01000037">
    <property type="protein sequence ID" value="KAB6338250.1"/>
    <property type="molecule type" value="Genomic_DNA"/>
</dbReference>
<dbReference type="EMBL" id="WDEH01000007">
    <property type="protein sequence ID" value="KAB6140870.1"/>
    <property type="molecule type" value="Genomic_DNA"/>
</dbReference>
<feature type="signal peptide" evidence="1">
    <location>
        <begin position="1"/>
        <end position="20"/>
    </location>
</feature>
<dbReference type="Proteomes" id="UP000747074">
    <property type="component" value="Unassembled WGS sequence"/>
</dbReference>
<evidence type="ECO:0000313" key="15">
    <source>
        <dbReference type="Proteomes" id="UP000487596"/>
    </source>
</evidence>
<dbReference type="Proteomes" id="UP000283369">
    <property type="component" value="Unassembled WGS sequence"/>
</dbReference>